<feature type="region of interest" description="Disordered" evidence="1">
    <location>
        <begin position="1"/>
        <end position="21"/>
    </location>
</feature>
<dbReference type="Pfam" id="PF00291">
    <property type="entry name" value="PALP"/>
    <property type="match status" value="1"/>
</dbReference>
<evidence type="ECO:0000256" key="1">
    <source>
        <dbReference type="SAM" id="MobiDB-lite"/>
    </source>
</evidence>
<reference evidence="3" key="1">
    <citation type="submission" date="2020-07" db="EMBL/GenBank/DDBJ databases">
        <title>Huge and variable diversity of episymbiotic CPR bacteria and DPANN archaea in groundwater ecosystems.</title>
        <authorList>
            <person name="He C.Y."/>
            <person name="Keren R."/>
            <person name="Whittaker M."/>
            <person name="Farag I.F."/>
            <person name="Doudna J."/>
            <person name="Cate J.H.D."/>
            <person name="Banfield J.F."/>
        </authorList>
    </citation>
    <scope>NUCLEOTIDE SEQUENCE</scope>
    <source>
        <strain evidence="3">NC_groundwater_1296_Ag_S-0.2um_52_80</strain>
    </source>
</reference>
<dbReference type="InterPro" id="IPR001926">
    <property type="entry name" value="TrpB-like_PALP"/>
</dbReference>
<name>A0A8T3YME4_9ARCH</name>
<accession>A0A8T3YME4</accession>
<sequence>MKPHEAKATNAKSILESGKKPLGWKPEPGLVRIPGEREKLFRELSKIPGRTPLVEIQGIPGNNKLFAKMECANRPTGSHYDRIYPVLLHAIERIGVNPQGFTLVENSSGNATPAFGWFARKLGYETIAFLPAELTEARRRLTSEQCDKVVLANEDGHGWGVFGAANAMKEALQKNREERKARPEQKRLYCVNHSQVTESLGPMETMAREIEKQLRGKKPDFFLGVAGNGTILYGLGKALKKKFGKMKVIAVETTERPVLYQIKYPGKYEKEYGKEPASVEDMKGKGFFAPGTGALGIDFPHLRSAAGIIDRAMLISREETEKAAGELKAKGHEVGHTSAMSYAAARKLAKERKNAAILIIFYDNMDRY</sequence>
<dbReference type="SUPFAM" id="SSF53686">
    <property type="entry name" value="Tryptophan synthase beta subunit-like PLP-dependent enzymes"/>
    <property type="match status" value="1"/>
</dbReference>
<dbReference type="InterPro" id="IPR050214">
    <property type="entry name" value="Cys_Synth/Cystath_Beta-Synth"/>
</dbReference>
<dbReference type="PANTHER" id="PTHR10314">
    <property type="entry name" value="CYSTATHIONINE BETA-SYNTHASE"/>
    <property type="match status" value="1"/>
</dbReference>
<dbReference type="AlphaFoldDB" id="A0A8T3YME4"/>
<evidence type="ECO:0000313" key="3">
    <source>
        <dbReference type="EMBL" id="MBI4210952.1"/>
    </source>
</evidence>
<dbReference type="Proteomes" id="UP000732298">
    <property type="component" value="Unassembled WGS sequence"/>
</dbReference>
<dbReference type="Gene3D" id="3.40.50.1100">
    <property type="match status" value="2"/>
</dbReference>
<evidence type="ECO:0000259" key="2">
    <source>
        <dbReference type="Pfam" id="PF00291"/>
    </source>
</evidence>
<proteinExistence type="predicted"/>
<organism evidence="3 4">
    <name type="scientific">Candidatus Iainarchaeum sp</name>
    <dbReference type="NCBI Taxonomy" id="3101447"/>
    <lineage>
        <taxon>Archaea</taxon>
        <taxon>Candidatus Iainarchaeota</taxon>
        <taxon>Candidatus Iainarchaeia</taxon>
        <taxon>Candidatus Iainarchaeales</taxon>
        <taxon>Candidatus Iainarchaeaceae</taxon>
        <taxon>Candidatus Iainarchaeum</taxon>
    </lineage>
</organism>
<comment type="caution">
    <text evidence="3">The sequence shown here is derived from an EMBL/GenBank/DDBJ whole genome shotgun (WGS) entry which is preliminary data.</text>
</comment>
<dbReference type="GO" id="GO:0016829">
    <property type="term" value="F:lyase activity"/>
    <property type="evidence" value="ECO:0007669"/>
    <property type="project" value="UniProtKB-KW"/>
</dbReference>
<feature type="domain" description="Tryptophan synthase beta chain-like PALP" evidence="2">
    <location>
        <begin position="46"/>
        <end position="361"/>
    </location>
</feature>
<keyword evidence="3" id="KW-0456">Lyase</keyword>
<evidence type="ECO:0000313" key="4">
    <source>
        <dbReference type="Proteomes" id="UP000732298"/>
    </source>
</evidence>
<dbReference type="InterPro" id="IPR036052">
    <property type="entry name" value="TrpB-like_PALP_sf"/>
</dbReference>
<gene>
    <name evidence="3" type="ORF">HY544_05630</name>
</gene>
<dbReference type="EMBL" id="JACQPB010000053">
    <property type="protein sequence ID" value="MBI4210952.1"/>
    <property type="molecule type" value="Genomic_DNA"/>
</dbReference>
<protein>
    <submittedName>
        <fullName evidence="3">PLP-dependent lyase/thiolase</fullName>
    </submittedName>
</protein>